<keyword evidence="5" id="KW-0206">Cytoskeleton</keyword>
<keyword evidence="2" id="KW-0963">Cytoplasm</keyword>
<comment type="subunit">
    <text evidence="8">Microtubule inner protein component of sperm flagellar doublet microtubules.</text>
</comment>
<dbReference type="Proteomes" id="UP001168821">
    <property type="component" value="Unassembled WGS sequence"/>
</dbReference>
<comment type="subcellular location">
    <subcellularLocation>
        <location evidence="1">Cytoplasm</location>
        <location evidence="1">Cytoskeleton</location>
        <location evidence="1">Flagellum axoneme</location>
    </subcellularLocation>
</comment>
<dbReference type="AlphaFoldDB" id="A0AA38HS96"/>
<keyword evidence="4" id="KW-0969">Cilium</keyword>
<keyword evidence="6" id="KW-0966">Cell projection</keyword>
<evidence type="ECO:0000256" key="6">
    <source>
        <dbReference type="ARBA" id="ARBA00023273"/>
    </source>
</evidence>
<dbReference type="Pfam" id="PF22595">
    <property type="entry name" value="CFAP107"/>
    <property type="match status" value="1"/>
</dbReference>
<evidence type="ECO:0000256" key="4">
    <source>
        <dbReference type="ARBA" id="ARBA00023069"/>
    </source>
</evidence>
<dbReference type="PANTHER" id="PTHR31180:SF2">
    <property type="entry name" value="CILIA- AND FLAGELLA-ASSOCIATED PROTEIN 107"/>
    <property type="match status" value="1"/>
</dbReference>
<accession>A0AA38HS96</accession>
<organism evidence="9 10">
    <name type="scientific">Zophobas morio</name>
    <dbReference type="NCBI Taxonomy" id="2755281"/>
    <lineage>
        <taxon>Eukaryota</taxon>
        <taxon>Metazoa</taxon>
        <taxon>Ecdysozoa</taxon>
        <taxon>Arthropoda</taxon>
        <taxon>Hexapoda</taxon>
        <taxon>Insecta</taxon>
        <taxon>Pterygota</taxon>
        <taxon>Neoptera</taxon>
        <taxon>Endopterygota</taxon>
        <taxon>Coleoptera</taxon>
        <taxon>Polyphaga</taxon>
        <taxon>Cucujiformia</taxon>
        <taxon>Tenebrionidae</taxon>
        <taxon>Zophobas</taxon>
    </lineage>
</organism>
<dbReference type="GO" id="GO:0030317">
    <property type="term" value="P:flagellated sperm motility"/>
    <property type="evidence" value="ECO:0007669"/>
    <property type="project" value="InterPro"/>
</dbReference>
<gene>
    <name evidence="9" type="ORF">Zmor_025771</name>
</gene>
<evidence type="ECO:0000256" key="2">
    <source>
        <dbReference type="ARBA" id="ARBA00022490"/>
    </source>
</evidence>
<dbReference type="EMBL" id="JALNTZ010000008">
    <property type="protein sequence ID" value="KAJ3643033.1"/>
    <property type="molecule type" value="Genomic_DNA"/>
</dbReference>
<evidence type="ECO:0000256" key="3">
    <source>
        <dbReference type="ARBA" id="ARBA00022846"/>
    </source>
</evidence>
<comment type="function">
    <text evidence="7">Microtubule inner protein (MIP) part of the dynein-decorated doublet microtubules (DMTs) in cilia axoneme, which is required for motile cilia beating.</text>
</comment>
<evidence type="ECO:0000256" key="8">
    <source>
        <dbReference type="ARBA" id="ARBA00046435"/>
    </source>
</evidence>
<comment type="caution">
    <text evidence="9">The sequence shown here is derived from an EMBL/GenBank/DDBJ whole genome shotgun (WGS) entry which is preliminary data.</text>
</comment>
<keyword evidence="3" id="KW-0282">Flagellum</keyword>
<evidence type="ECO:0000313" key="9">
    <source>
        <dbReference type="EMBL" id="KAJ3643033.1"/>
    </source>
</evidence>
<dbReference type="PANTHER" id="PTHR31180">
    <property type="entry name" value="CILIA- AND FLAGELLA-ASSOCIATED PROTEIN 107-RELATED"/>
    <property type="match status" value="1"/>
</dbReference>
<evidence type="ECO:0000313" key="10">
    <source>
        <dbReference type="Proteomes" id="UP001168821"/>
    </source>
</evidence>
<dbReference type="InterPro" id="IPR037662">
    <property type="entry name" value="CFAP68/107"/>
</dbReference>
<protein>
    <submittedName>
        <fullName evidence="9">Uncharacterized protein</fullName>
    </submittedName>
</protein>
<dbReference type="InterPro" id="IPR054709">
    <property type="entry name" value="CFAP107"/>
</dbReference>
<keyword evidence="10" id="KW-1185">Reference proteome</keyword>
<evidence type="ECO:0000256" key="1">
    <source>
        <dbReference type="ARBA" id="ARBA00004611"/>
    </source>
</evidence>
<name>A0AA38HS96_9CUCU</name>
<proteinExistence type="predicted"/>
<evidence type="ECO:0000256" key="7">
    <source>
        <dbReference type="ARBA" id="ARBA00035003"/>
    </source>
</evidence>
<evidence type="ECO:0000256" key="5">
    <source>
        <dbReference type="ARBA" id="ARBA00023212"/>
    </source>
</evidence>
<sequence length="253" mass="29986">MEHRFEYPQKSKYCNKVLIGPWVQDRDNAILLPPQTYKHSTTYTEHFAPKQSTKISANTVWDKILKAEETCILCESSKSEQPSYFENFTTMYDLTYNYFPKCFNSHIPRKWHLMRGMHSPSDEYLPTFGNLSKRGILEYKKQQWKCDFGCNKRECTSYTEQFRPPKPEDYPARVPLPLWNSAKLDEINECQIKLQLKQHGVRFCEKYEDPSERRKKYCDPIIWKCSPDMAIEDKRRCIDTVLHNGNDQSALQA</sequence>
<reference evidence="9" key="1">
    <citation type="journal article" date="2023" name="G3 (Bethesda)">
        <title>Whole genome assemblies of Zophobas morio and Tenebrio molitor.</title>
        <authorList>
            <person name="Kaur S."/>
            <person name="Stinson S.A."/>
            <person name="diCenzo G.C."/>
        </authorList>
    </citation>
    <scope>NUCLEOTIDE SEQUENCE</scope>
    <source>
        <strain evidence="9">QUZm001</strain>
    </source>
</reference>
<dbReference type="GO" id="GO:0005879">
    <property type="term" value="C:axonemal microtubule"/>
    <property type="evidence" value="ECO:0007669"/>
    <property type="project" value="TreeGrafter"/>
</dbReference>